<feature type="compositionally biased region" description="Basic and acidic residues" evidence="1">
    <location>
        <begin position="878"/>
        <end position="890"/>
    </location>
</feature>
<evidence type="ECO:0000313" key="3">
    <source>
        <dbReference type="Proteomes" id="UP000604046"/>
    </source>
</evidence>
<dbReference type="EMBL" id="CAJNDS010002132">
    <property type="protein sequence ID" value="CAE7344476.1"/>
    <property type="molecule type" value="Genomic_DNA"/>
</dbReference>
<sequence>MECARRSMAMLRLSDFEDSPLVKPLDILSPKLVILSMLSTCKGRFQGRIFQLLCGFFLQASLLTFAAADPVAARGASCKVDNKPVDAAQDAAQIAVDETQLLQQFHAKGVLNASSSLKSSAELASGGNMKLATSPKIGIMYTLSCGTCGQNVCDGPFVEEAASFSDDYELGDTMSSDPSTDCNKFPDNPRLIRQCPGMADCGERGAQVRLLCFRNFGVLHHLAAWTQCGRSFSELPFSENRKGIECDYEIGSDLATWGCDKLPQSPRLIHDSGTGKVYVAETGCQGISGILHHVTTCHECGWGNFCRLELFSENRADLACDYEVGVNLTTWGCDKLSQNPKVVHDSKTGAIYVVEEPVAMCAYDTLADGSSPDVRTDEFHYIFSTTGSTSLTWPVECSKEDGLAFGKCHKPAGSQHAYCLRKGISSKVPGAHDWGYCRPCPPEVFTPKCAYVSEVDGSRPFPRKDNWRSWTVPPTGEILWMLSAYGQSCTEACRLKSGSWTCSEHDLRQVSTEAQARASVRAAGHECTRMIFYRLAPLAFATDGSESACSYGAAMDNPSSACDRNYVGSSIKSQNVCPCVSQVPWPNLCSTVHKSGQCAVETLPQEQKKYDHSYCLRPGVTERRDNQHDWGYCRDCPEWFLAQTDLAAMYGETGGVKDYMSTPSQAEGGTCWGPQECRNGLRCIGRTCRQAPMSSWGVRKRVDKDCTGSICAKYNDYLKNMEDYQKQIVRNQKRMIIEYQRLTAEEKRIKHKEGLMVAYVTANQRLKLVEDLHRAQASKLPADDPRRRNHEQIANDLRTRRTPLEQQAGRLDRELRHHRTMVGIHRRVLDNQAKQNAAKHRALMEKLHNDGVNRWPESTTTPGGEARNDPNYPQRTKNPKDFKWDKAPSDTDIRKVQETLDQMADSDLKDRAKKKKRGAMIGYQQQDTARWASLMSEDGRGMLTLEGSYQYQLGACPEGLCVEVGGAITVAYEHEVYNSEGVSITVRVEAEVYADAGASVGCGAEVQGCQVTVSAAVGAKTGASTRVKQDLGHGVTADYTAAVEAGYIAKAEAEAGCTSKKGCTAKAKAFAGAYAKANADSQVGNEHVSGKVGGSVMAGIAAGASGDVSGVYSDGKLTLGGSACAAALVGVCADVQFEVDLSGGEDLAQDLGDFWTDVASSDDTREALQATSEGLGETLDSGAAAASGMASGATTEWENLKRGVGGLFLLQDVNSTTAEIFDELDRLTVRCPVPLDPKPVTSDFGSLEEAEGMTKRLLQVAVPRLSESETNSNQEWARNTRPSLGRISDNIESWFKQAFPELPNIPDIIDDIAPIPIPNVPIPIPNVPIPIPNVPIPVPIPIPGFR</sequence>
<organism evidence="2 3">
    <name type="scientific">Symbiodinium natans</name>
    <dbReference type="NCBI Taxonomy" id="878477"/>
    <lineage>
        <taxon>Eukaryota</taxon>
        <taxon>Sar</taxon>
        <taxon>Alveolata</taxon>
        <taxon>Dinophyceae</taxon>
        <taxon>Suessiales</taxon>
        <taxon>Symbiodiniaceae</taxon>
        <taxon>Symbiodinium</taxon>
    </lineage>
</organism>
<gene>
    <name evidence="2" type="ORF">SNAT2548_LOCUS18046</name>
</gene>
<protein>
    <submittedName>
        <fullName evidence="2">Uncharacterized protein</fullName>
    </submittedName>
</protein>
<comment type="caution">
    <text evidence="2">The sequence shown here is derived from an EMBL/GenBank/DDBJ whole genome shotgun (WGS) entry which is preliminary data.</text>
</comment>
<dbReference type="Proteomes" id="UP000604046">
    <property type="component" value="Unassembled WGS sequence"/>
</dbReference>
<keyword evidence="3" id="KW-1185">Reference proteome</keyword>
<accession>A0A812PR28</accession>
<dbReference type="OrthoDB" id="409514at2759"/>
<name>A0A812PR28_9DINO</name>
<reference evidence="2" key="1">
    <citation type="submission" date="2021-02" db="EMBL/GenBank/DDBJ databases">
        <authorList>
            <person name="Dougan E. K."/>
            <person name="Rhodes N."/>
            <person name="Thang M."/>
            <person name="Chan C."/>
        </authorList>
    </citation>
    <scope>NUCLEOTIDE SEQUENCE</scope>
</reference>
<feature type="region of interest" description="Disordered" evidence="1">
    <location>
        <begin position="847"/>
        <end position="890"/>
    </location>
</feature>
<evidence type="ECO:0000313" key="2">
    <source>
        <dbReference type="EMBL" id="CAE7344476.1"/>
    </source>
</evidence>
<proteinExistence type="predicted"/>
<evidence type="ECO:0000256" key="1">
    <source>
        <dbReference type="SAM" id="MobiDB-lite"/>
    </source>
</evidence>